<dbReference type="Proteomes" id="UP000468707">
    <property type="component" value="Unassembled WGS sequence"/>
</dbReference>
<dbReference type="RefSeq" id="WP_163632098.1">
    <property type="nucleotide sequence ID" value="NZ_JAAAMI010000001.1"/>
</dbReference>
<sequence>MRAAKLFGLAIVPFFLHAQETASDAKNSIMFLLGTEYRITPIYGSVNFSENASFTNIDIQNSGIALNLGLEYGITKNLAIGFANSFRYDLVIAQKPEGNNEINIGKVDYNLIVDYHLYLNYYFKTYTKGGFFVSAGMSLLNTNTDFSIKQIDEYGEGFYVSDFGFFANRVSIGFQLSKSRIYLGMNMSRTTDYFDETTSFIIPHIGFSYNLARL</sequence>
<feature type="signal peptide" evidence="1">
    <location>
        <begin position="1"/>
        <end position="18"/>
    </location>
</feature>
<reference evidence="2 3" key="1">
    <citation type="submission" date="2020-01" db="EMBL/GenBank/DDBJ databases">
        <title>Muricauda sediminis sp.nov. 40Bstr401.</title>
        <authorList>
            <person name="Xue Z."/>
            <person name="Zhu S."/>
            <person name="Ren N."/>
            <person name="Chen T."/>
            <person name="Chen X."/>
            <person name="Chen J."/>
            <person name="Yang J."/>
        </authorList>
    </citation>
    <scope>NUCLEOTIDE SEQUENCE [LARGE SCALE GENOMIC DNA]</scope>
    <source>
        <strain evidence="2 3">40Bstr401</strain>
    </source>
</reference>
<dbReference type="EMBL" id="JAAAMI010000001">
    <property type="protein sequence ID" value="NDV41919.1"/>
    <property type="molecule type" value="Genomic_DNA"/>
</dbReference>
<gene>
    <name evidence="2" type="ORF">GTK07_01160</name>
</gene>
<evidence type="ECO:0000256" key="1">
    <source>
        <dbReference type="SAM" id="SignalP"/>
    </source>
</evidence>
<evidence type="ECO:0008006" key="4">
    <source>
        <dbReference type="Google" id="ProtNLM"/>
    </source>
</evidence>
<organism evidence="2 3">
    <name type="scientific">Flagellimonas sediminis</name>
    <dbReference type="NCBI Taxonomy" id="2696468"/>
    <lineage>
        <taxon>Bacteria</taxon>
        <taxon>Pseudomonadati</taxon>
        <taxon>Bacteroidota</taxon>
        <taxon>Flavobacteriia</taxon>
        <taxon>Flavobacteriales</taxon>
        <taxon>Flavobacteriaceae</taxon>
        <taxon>Flagellimonas</taxon>
    </lineage>
</organism>
<accession>A0A6I5KQC8</accession>
<keyword evidence="3" id="KW-1185">Reference proteome</keyword>
<proteinExistence type="predicted"/>
<evidence type="ECO:0000313" key="2">
    <source>
        <dbReference type="EMBL" id="NDV41919.1"/>
    </source>
</evidence>
<name>A0A6I5KQC8_9FLAO</name>
<protein>
    <recommendedName>
        <fullName evidence="4">Outer membrane protein beta-barrel domain-containing protein</fullName>
    </recommendedName>
</protein>
<evidence type="ECO:0000313" key="3">
    <source>
        <dbReference type="Proteomes" id="UP000468707"/>
    </source>
</evidence>
<keyword evidence="1" id="KW-0732">Signal</keyword>
<dbReference type="AlphaFoldDB" id="A0A6I5KQC8"/>
<comment type="caution">
    <text evidence="2">The sequence shown here is derived from an EMBL/GenBank/DDBJ whole genome shotgun (WGS) entry which is preliminary data.</text>
</comment>
<feature type="chain" id="PRO_5026261831" description="Outer membrane protein beta-barrel domain-containing protein" evidence="1">
    <location>
        <begin position="19"/>
        <end position="214"/>
    </location>
</feature>